<organism evidence="3 4">
    <name type="scientific">Lentibacillus amyloliquefaciens</name>
    <dbReference type="NCBI Taxonomy" id="1472767"/>
    <lineage>
        <taxon>Bacteria</taxon>
        <taxon>Bacillati</taxon>
        <taxon>Bacillota</taxon>
        <taxon>Bacilli</taxon>
        <taxon>Bacillales</taxon>
        <taxon>Bacillaceae</taxon>
        <taxon>Lentibacillus</taxon>
    </lineage>
</organism>
<evidence type="ECO:0000313" key="3">
    <source>
        <dbReference type="EMBL" id="ALX48210.1"/>
    </source>
</evidence>
<dbReference type="OrthoDB" id="2969309at2"/>
<evidence type="ECO:0000256" key="1">
    <source>
        <dbReference type="SAM" id="MobiDB-lite"/>
    </source>
</evidence>
<dbReference type="EMBL" id="CP013862">
    <property type="protein sequence ID" value="ALX48210.1"/>
    <property type="molecule type" value="Genomic_DNA"/>
</dbReference>
<dbReference type="KEGG" id="lao:AOX59_06065"/>
<protein>
    <recommendedName>
        <fullName evidence="5">SPOR domain-containing protein</fullName>
    </recommendedName>
</protein>
<keyword evidence="2" id="KW-0812">Transmembrane</keyword>
<keyword evidence="4" id="KW-1185">Reference proteome</keyword>
<feature type="compositionally biased region" description="Basic and acidic residues" evidence="1">
    <location>
        <begin position="1"/>
        <end position="11"/>
    </location>
</feature>
<feature type="compositionally biased region" description="Basic and acidic residues" evidence="1">
    <location>
        <begin position="23"/>
        <end position="35"/>
    </location>
</feature>
<evidence type="ECO:0000256" key="2">
    <source>
        <dbReference type="SAM" id="Phobius"/>
    </source>
</evidence>
<feature type="transmembrane region" description="Helical" evidence="2">
    <location>
        <begin position="78"/>
        <end position="100"/>
    </location>
</feature>
<accession>A0A0U3W4V5</accession>
<dbReference type="InterPro" id="IPR036680">
    <property type="entry name" value="SPOR-like_sf"/>
</dbReference>
<gene>
    <name evidence="3" type="ORF">AOX59_06065</name>
</gene>
<dbReference type="AlphaFoldDB" id="A0A0U3W4V5"/>
<dbReference type="RefSeq" id="WP_068443277.1">
    <property type="nucleotide sequence ID" value="NZ_CP013862.1"/>
</dbReference>
<dbReference type="Proteomes" id="UP000050331">
    <property type="component" value="Chromosome"/>
</dbReference>
<proteinExistence type="predicted"/>
<sequence>MSNDEKIEVWKNGKKKTITQDDTEAKEKDSIKNYSDEQAGTIEDSDIPELIREHNDDSDSENKIHFTRKSRLKAFKPFIIAALSAIVIGSVLGFFMLNMFGDINDNISLQGNSSSLAAAGDEDDQAASGESNDKSLVTIDSGNAFVLQAGKFSEKENAEQMQAAFEEQGFPSMIWEKGEYFFVLTGIADSEGRGTQLSGAYAEKNLEVYVKEWTTASAEIELTDKEKEWLQTYDQQWNDSLASISNDEKISQEQWANVIDSMPENSERLAEFTHFLSEQHNQMAKADKWQSHVILLQLWERAHKLTVQ</sequence>
<dbReference type="GO" id="GO:0042834">
    <property type="term" value="F:peptidoglycan binding"/>
    <property type="evidence" value="ECO:0007669"/>
    <property type="project" value="InterPro"/>
</dbReference>
<name>A0A0U3W4V5_9BACI</name>
<dbReference type="SUPFAM" id="SSF110997">
    <property type="entry name" value="Sporulation related repeat"/>
    <property type="match status" value="1"/>
</dbReference>
<evidence type="ECO:0000313" key="4">
    <source>
        <dbReference type="Proteomes" id="UP000050331"/>
    </source>
</evidence>
<keyword evidence="2" id="KW-1133">Transmembrane helix</keyword>
<reference evidence="3 4" key="1">
    <citation type="submission" date="2016-01" db="EMBL/GenBank/DDBJ databases">
        <title>Complete genome sequence of strain Lentibacillus amyloliquefaciens LAM0015T isolated from saline sediment.</title>
        <authorList>
            <person name="Wang J.-L."/>
            <person name="He M.-X."/>
        </authorList>
    </citation>
    <scope>NUCLEOTIDE SEQUENCE [LARGE SCALE GENOMIC DNA]</scope>
    <source>
        <strain evidence="3 4">LAM0015</strain>
    </source>
</reference>
<feature type="region of interest" description="Disordered" evidence="1">
    <location>
        <begin position="1"/>
        <end position="43"/>
    </location>
</feature>
<evidence type="ECO:0008006" key="5">
    <source>
        <dbReference type="Google" id="ProtNLM"/>
    </source>
</evidence>
<dbReference type="Gene3D" id="3.30.70.1070">
    <property type="entry name" value="Sporulation related repeat"/>
    <property type="match status" value="1"/>
</dbReference>
<keyword evidence="2" id="KW-0472">Membrane</keyword>
<dbReference type="STRING" id="1472767.AOX59_06065"/>